<feature type="chain" id="PRO_5045286907" description="Lipoprotein" evidence="1">
    <location>
        <begin position="24"/>
        <end position="137"/>
    </location>
</feature>
<reference evidence="2" key="1">
    <citation type="submission" date="2022-03" db="EMBL/GenBank/DDBJ databases">
        <title>Identification of a novel bacterium isolated from mangrove sediments.</title>
        <authorList>
            <person name="Pan X."/>
        </authorList>
    </citation>
    <scope>NUCLEOTIDE SEQUENCE</scope>
    <source>
        <strain evidence="2">B2637</strain>
    </source>
</reference>
<sequence>MPFHAATRGLLRLLPLATPLALAACTQGETRPVPPPEPAAEVIGEARDCLPLNSFSTTEIRDDYTIDFMSAGRRNVWRVTLPNRCSGLRAADTFTYETSLTRLCRNDIIYPLQRIGNGFQRAGGCGLAPFVPVKLDK</sequence>
<keyword evidence="1" id="KW-0732">Signal</keyword>
<organism evidence="2 3">
    <name type="scientific">Novosphingobium mangrovi</name>
    <name type="common">ex Hu et al. 2023</name>
    <dbReference type="NCBI Taxonomy" id="2930094"/>
    <lineage>
        <taxon>Bacteria</taxon>
        <taxon>Pseudomonadati</taxon>
        <taxon>Pseudomonadota</taxon>
        <taxon>Alphaproteobacteria</taxon>
        <taxon>Sphingomonadales</taxon>
        <taxon>Sphingomonadaceae</taxon>
        <taxon>Novosphingobium</taxon>
    </lineage>
</organism>
<dbReference type="EMBL" id="JALHAT010000030">
    <property type="protein sequence ID" value="MCJ1962008.1"/>
    <property type="molecule type" value="Genomic_DNA"/>
</dbReference>
<evidence type="ECO:0008006" key="4">
    <source>
        <dbReference type="Google" id="ProtNLM"/>
    </source>
</evidence>
<protein>
    <recommendedName>
        <fullName evidence="4">Lipoprotein</fullName>
    </recommendedName>
</protein>
<evidence type="ECO:0000313" key="2">
    <source>
        <dbReference type="EMBL" id="MCJ1962008.1"/>
    </source>
</evidence>
<feature type="signal peptide" evidence="1">
    <location>
        <begin position="1"/>
        <end position="23"/>
    </location>
</feature>
<gene>
    <name evidence="2" type="ORF">MTR65_15035</name>
</gene>
<keyword evidence="3" id="KW-1185">Reference proteome</keyword>
<proteinExistence type="predicted"/>
<dbReference type="Proteomes" id="UP001162802">
    <property type="component" value="Unassembled WGS sequence"/>
</dbReference>
<evidence type="ECO:0000256" key="1">
    <source>
        <dbReference type="SAM" id="SignalP"/>
    </source>
</evidence>
<comment type="caution">
    <text evidence="2">The sequence shown here is derived from an EMBL/GenBank/DDBJ whole genome shotgun (WGS) entry which is preliminary data.</text>
</comment>
<evidence type="ECO:0000313" key="3">
    <source>
        <dbReference type="Proteomes" id="UP001162802"/>
    </source>
</evidence>
<accession>A0ABT0AFM7</accession>
<dbReference type="RefSeq" id="WP_243801599.1">
    <property type="nucleotide sequence ID" value="NZ_JALHAT010000030.1"/>
</dbReference>
<name>A0ABT0AFM7_9SPHN</name>